<keyword evidence="2" id="KW-1185">Reference proteome</keyword>
<name>A0ACC0FWU5_9ERIC</name>
<proteinExistence type="predicted"/>
<protein>
    <submittedName>
        <fullName evidence="1">Ion channel POLLUX-like 1</fullName>
    </submittedName>
</protein>
<sequence length="135" mass="15190">MQNEIACKVYYSTPPLAATLACTFTPPAFSCSQIRLLLVDLWPSQLTIYKNVFNLCSFPNLAGLRYRQVRRGFQEVVVCGLYRGGKIYFHPNDDVVLQETDKEILSDAPMDDRNRASSLVGQGKLKNDQVSHGVF</sequence>
<accession>A0ACC0FWU5</accession>
<comment type="caution">
    <text evidence="1">The sequence shown here is derived from an EMBL/GenBank/DDBJ whole genome shotgun (WGS) entry which is preliminary data.</text>
</comment>
<dbReference type="Proteomes" id="UP001060215">
    <property type="component" value="Chromosome 13"/>
</dbReference>
<evidence type="ECO:0000313" key="1">
    <source>
        <dbReference type="EMBL" id="KAI7992597.1"/>
    </source>
</evidence>
<dbReference type="EMBL" id="CM045770">
    <property type="protein sequence ID" value="KAI7992597.1"/>
    <property type="molecule type" value="Genomic_DNA"/>
</dbReference>
<evidence type="ECO:0000313" key="2">
    <source>
        <dbReference type="Proteomes" id="UP001060215"/>
    </source>
</evidence>
<reference evidence="1 2" key="1">
    <citation type="journal article" date="2022" name="Plant J.">
        <title>Chromosome-level genome of Camellia lanceoleosa provides a valuable resource for understanding genome evolution and self-incompatibility.</title>
        <authorList>
            <person name="Gong W."/>
            <person name="Xiao S."/>
            <person name="Wang L."/>
            <person name="Liao Z."/>
            <person name="Chang Y."/>
            <person name="Mo W."/>
            <person name="Hu G."/>
            <person name="Li W."/>
            <person name="Zhao G."/>
            <person name="Zhu H."/>
            <person name="Hu X."/>
            <person name="Ji K."/>
            <person name="Xiang X."/>
            <person name="Song Q."/>
            <person name="Yuan D."/>
            <person name="Jin S."/>
            <person name="Zhang L."/>
        </authorList>
    </citation>
    <scope>NUCLEOTIDE SEQUENCE [LARGE SCALE GENOMIC DNA]</scope>
    <source>
        <strain evidence="1">SQ_2022a</strain>
    </source>
</reference>
<gene>
    <name evidence="1" type="ORF">LOK49_LG12G02276</name>
</gene>
<organism evidence="1 2">
    <name type="scientific">Camellia lanceoleosa</name>
    <dbReference type="NCBI Taxonomy" id="1840588"/>
    <lineage>
        <taxon>Eukaryota</taxon>
        <taxon>Viridiplantae</taxon>
        <taxon>Streptophyta</taxon>
        <taxon>Embryophyta</taxon>
        <taxon>Tracheophyta</taxon>
        <taxon>Spermatophyta</taxon>
        <taxon>Magnoliopsida</taxon>
        <taxon>eudicotyledons</taxon>
        <taxon>Gunneridae</taxon>
        <taxon>Pentapetalae</taxon>
        <taxon>asterids</taxon>
        <taxon>Ericales</taxon>
        <taxon>Theaceae</taxon>
        <taxon>Camellia</taxon>
    </lineage>
</organism>